<evidence type="ECO:0000259" key="6">
    <source>
        <dbReference type="PROSITE" id="PS51781"/>
    </source>
</evidence>
<evidence type="ECO:0000259" key="7">
    <source>
        <dbReference type="PROSITE" id="PS51935"/>
    </source>
</evidence>
<dbReference type="InterPro" id="IPR000064">
    <property type="entry name" value="NLP_P60_dom"/>
</dbReference>
<dbReference type="Proteomes" id="UP001059295">
    <property type="component" value="Chromosome"/>
</dbReference>
<dbReference type="InterPro" id="IPR041382">
    <property type="entry name" value="SH3_16"/>
</dbReference>
<dbReference type="Gene3D" id="3.90.1720.10">
    <property type="entry name" value="endopeptidase domain like (from Nostoc punctiforme)"/>
    <property type="match status" value="1"/>
</dbReference>
<evidence type="ECO:0000256" key="2">
    <source>
        <dbReference type="ARBA" id="ARBA00022670"/>
    </source>
</evidence>
<keyword evidence="3" id="KW-0378">Hydrolase</keyword>
<feature type="chain" id="PRO_5046800754" evidence="5">
    <location>
        <begin position="33"/>
        <end position="400"/>
    </location>
</feature>
<comment type="similarity">
    <text evidence="1">Belongs to the peptidase C40 family.</text>
</comment>
<dbReference type="GeneID" id="82892211"/>
<dbReference type="InterPro" id="IPR051202">
    <property type="entry name" value="Peptidase_C40"/>
</dbReference>
<organism evidence="8 9">
    <name type="scientific">Alistipes ihumii AP11</name>
    <dbReference type="NCBI Taxonomy" id="1211813"/>
    <lineage>
        <taxon>Bacteria</taxon>
        <taxon>Pseudomonadati</taxon>
        <taxon>Bacteroidota</taxon>
        <taxon>Bacteroidia</taxon>
        <taxon>Bacteroidales</taxon>
        <taxon>Rikenellaceae</taxon>
        <taxon>Alistipes</taxon>
    </lineage>
</organism>
<evidence type="ECO:0000256" key="1">
    <source>
        <dbReference type="ARBA" id="ARBA00007074"/>
    </source>
</evidence>
<keyword evidence="2" id="KW-0645">Protease</keyword>
<evidence type="ECO:0000256" key="5">
    <source>
        <dbReference type="SAM" id="SignalP"/>
    </source>
</evidence>
<evidence type="ECO:0000313" key="8">
    <source>
        <dbReference type="EMBL" id="UWN57101.1"/>
    </source>
</evidence>
<dbReference type="PANTHER" id="PTHR47053:SF1">
    <property type="entry name" value="MUREIN DD-ENDOPEPTIDASE MEPH-RELATED"/>
    <property type="match status" value="1"/>
</dbReference>
<dbReference type="EMBL" id="CP102294">
    <property type="protein sequence ID" value="UWN57101.1"/>
    <property type="molecule type" value="Genomic_DNA"/>
</dbReference>
<feature type="domain" description="NlpC/P60" evidence="7">
    <location>
        <begin position="252"/>
        <end position="379"/>
    </location>
</feature>
<dbReference type="PROSITE" id="PS51935">
    <property type="entry name" value="NLPC_P60"/>
    <property type="match status" value="1"/>
</dbReference>
<evidence type="ECO:0000313" key="9">
    <source>
        <dbReference type="Proteomes" id="UP001059295"/>
    </source>
</evidence>
<accession>A0ABY5UYT5</accession>
<feature type="signal peptide" evidence="5">
    <location>
        <begin position="1"/>
        <end position="32"/>
    </location>
</feature>
<dbReference type="PROSITE" id="PS51781">
    <property type="entry name" value="SH3B"/>
    <property type="match status" value="1"/>
</dbReference>
<dbReference type="InterPro" id="IPR038765">
    <property type="entry name" value="Papain-like_cys_pep_sf"/>
</dbReference>
<protein>
    <submittedName>
        <fullName evidence="8">C40 family peptidase</fullName>
    </submittedName>
</protein>
<dbReference type="Pfam" id="PF00877">
    <property type="entry name" value="NLPC_P60"/>
    <property type="match status" value="1"/>
</dbReference>
<dbReference type="InterPro" id="IPR003646">
    <property type="entry name" value="SH3-like_bac-type"/>
</dbReference>
<dbReference type="Pfam" id="PF18348">
    <property type="entry name" value="SH3_16"/>
    <property type="match status" value="1"/>
</dbReference>
<reference evidence="8" key="1">
    <citation type="journal article" date="2022" name="Cell">
        <title>Design, construction, and in vivo augmentation of a complex gut microbiome.</title>
        <authorList>
            <person name="Cheng A.G."/>
            <person name="Ho P.Y."/>
            <person name="Aranda-Diaz A."/>
            <person name="Jain S."/>
            <person name="Yu F.B."/>
            <person name="Meng X."/>
            <person name="Wang M."/>
            <person name="Iakiviak M."/>
            <person name="Nagashima K."/>
            <person name="Zhao A."/>
            <person name="Murugkar P."/>
            <person name="Patil A."/>
            <person name="Atabakhsh K."/>
            <person name="Weakley A."/>
            <person name="Yan J."/>
            <person name="Brumbaugh A.R."/>
            <person name="Higginbottom S."/>
            <person name="Dimas A."/>
            <person name="Shiver A.L."/>
            <person name="Deutschbauer A."/>
            <person name="Neff N."/>
            <person name="Sonnenburg J.L."/>
            <person name="Huang K.C."/>
            <person name="Fischbach M.A."/>
        </authorList>
    </citation>
    <scope>NUCLEOTIDE SEQUENCE</scope>
    <source>
        <strain evidence="8">AP11</strain>
    </source>
</reference>
<dbReference type="SUPFAM" id="SSF54001">
    <property type="entry name" value="Cysteine proteinases"/>
    <property type="match status" value="1"/>
</dbReference>
<name>A0ABY5UYT5_9BACT</name>
<dbReference type="PANTHER" id="PTHR47053">
    <property type="entry name" value="MUREIN DD-ENDOPEPTIDASE MEPH-RELATED"/>
    <property type="match status" value="1"/>
</dbReference>
<keyword evidence="5" id="KW-0732">Signal</keyword>
<evidence type="ECO:0000256" key="3">
    <source>
        <dbReference type="ARBA" id="ARBA00022801"/>
    </source>
</evidence>
<dbReference type="Gene3D" id="2.30.30.40">
    <property type="entry name" value="SH3 Domains"/>
    <property type="match status" value="2"/>
</dbReference>
<sequence>MKPMKKHTIKQAGTLRSLLLLFGLALGSGLSAQDAAAVLDAVRRQHAPDRRVAVFEIEAERINDTLHILKGKCDDPEAIEALRAAFRGAGIRFADYVKALPDASLKEKNEALVTLSSINLRTAPDHAAEMSTQAIMGTPLRVLEQYDNWYRVQTPDGYIGWTNAASIALKTAEETKRWRSAARYVYTGYAGSVYAGLDLRSGTVSDLVLGSVLEADTAAKSGRKFASVRLPDGRSGYVLRREIEDFETWASRPLDPDGLERTARQMTGVPYLWGGTSVKGVDCSGMVKTAYFAGGIVIARDASQQALTGERLAPSEWPRCLKGDLIFFGNPASGRVTHVAMYLGEGRFIHSAGRVKINSLDPSADDYLPMSCLSISRIGTRIGTPGITAIRSHPWYFDIR</sequence>
<evidence type="ECO:0000256" key="4">
    <source>
        <dbReference type="ARBA" id="ARBA00022807"/>
    </source>
</evidence>
<feature type="domain" description="SH3b" evidence="6">
    <location>
        <begin position="108"/>
        <end position="171"/>
    </location>
</feature>
<proteinExistence type="inferred from homology"/>
<gene>
    <name evidence="8" type="ORF">NQ491_10715</name>
</gene>
<keyword evidence="4" id="KW-0788">Thiol protease</keyword>
<dbReference type="RefSeq" id="WP_019245551.1">
    <property type="nucleotide sequence ID" value="NZ_CAPH01000009.1"/>
</dbReference>
<keyword evidence="9" id="KW-1185">Reference proteome</keyword>